<organism evidence="12 13">
    <name type="scientific">Dethiobacter alkaliphilus AHT 1</name>
    <dbReference type="NCBI Taxonomy" id="555088"/>
    <lineage>
        <taxon>Bacteria</taxon>
        <taxon>Bacillati</taxon>
        <taxon>Bacillota</taxon>
        <taxon>Dethiobacteria</taxon>
        <taxon>Dethiobacterales</taxon>
        <taxon>Dethiobacteraceae</taxon>
        <taxon>Dethiobacter</taxon>
    </lineage>
</organism>
<feature type="binding site" evidence="10">
    <location>
        <position position="163"/>
    </location>
    <ligand>
        <name>NAD(+)</name>
        <dbReference type="ChEBI" id="CHEBI:57540"/>
    </ligand>
</feature>
<comment type="pathway">
    <text evidence="1">Nucleotide-sugar biosynthesis; UDP-alpha-D-glucuronate biosynthesis; UDP-alpha-D-glucuronate from UDP-alpha-D-glucose: step 1/1.</text>
</comment>
<name>C0GHI0_DETAL</name>
<evidence type="ECO:0000256" key="4">
    <source>
        <dbReference type="ARBA" id="ARBA00023002"/>
    </source>
</evidence>
<evidence type="ECO:0000313" key="12">
    <source>
        <dbReference type="EMBL" id="EEG77186.1"/>
    </source>
</evidence>
<dbReference type="InterPro" id="IPR014026">
    <property type="entry name" value="UDP-Glc/GDP-Man_DH_dimer"/>
</dbReference>
<feature type="binding site" evidence="10">
    <location>
        <position position="40"/>
    </location>
    <ligand>
        <name>NAD(+)</name>
        <dbReference type="ChEBI" id="CHEBI:57540"/>
    </ligand>
</feature>
<dbReference type="InterPro" id="IPR028357">
    <property type="entry name" value="UDPglc_DH_bac"/>
</dbReference>
<dbReference type="PANTHER" id="PTHR43750">
    <property type="entry name" value="UDP-GLUCOSE 6-DEHYDROGENASE TUAD"/>
    <property type="match status" value="1"/>
</dbReference>
<evidence type="ECO:0000256" key="7">
    <source>
        <dbReference type="PIRNR" id="PIRNR000124"/>
    </source>
</evidence>
<dbReference type="GO" id="GO:0051287">
    <property type="term" value="F:NAD binding"/>
    <property type="evidence" value="ECO:0007669"/>
    <property type="project" value="InterPro"/>
</dbReference>
<dbReference type="InterPro" id="IPR014027">
    <property type="entry name" value="UDP-Glc/GDP-Man_DH_C"/>
</dbReference>
<dbReference type="NCBIfam" id="TIGR03026">
    <property type="entry name" value="NDP-sugDHase"/>
    <property type="match status" value="1"/>
</dbReference>
<keyword evidence="4 7" id="KW-0560">Oxidoreductase</keyword>
<dbReference type="InterPro" id="IPR017476">
    <property type="entry name" value="UDP-Glc/GDP-Man"/>
</dbReference>
<evidence type="ECO:0000313" key="13">
    <source>
        <dbReference type="Proteomes" id="UP000006443"/>
    </source>
</evidence>
<dbReference type="Pfam" id="PF03720">
    <property type="entry name" value="UDPG_MGDP_dh_C"/>
    <property type="match status" value="1"/>
</dbReference>
<feature type="binding site" evidence="10">
    <location>
        <position position="271"/>
    </location>
    <ligand>
        <name>NAD(+)</name>
        <dbReference type="ChEBI" id="CHEBI:57540"/>
    </ligand>
</feature>
<dbReference type="RefSeq" id="WP_008516960.1">
    <property type="nucleotide sequence ID" value="NZ_ACJM01000009.1"/>
</dbReference>
<dbReference type="SUPFAM" id="SSF51735">
    <property type="entry name" value="NAD(P)-binding Rossmann-fold domains"/>
    <property type="match status" value="1"/>
</dbReference>
<dbReference type="InterPro" id="IPR008927">
    <property type="entry name" value="6-PGluconate_DH-like_C_sf"/>
</dbReference>
<dbReference type="PANTHER" id="PTHR43750:SF3">
    <property type="entry name" value="UDP-GLUCOSE 6-DEHYDROGENASE TUAD"/>
    <property type="match status" value="1"/>
</dbReference>
<feature type="binding site" evidence="9">
    <location>
        <begin position="160"/>
        <end position="163"/>
    </location>
    <ligand>
        <name>substrate</name>
    </ligand>
</feature>
<dbReference type="Pfam" id="PF00984">
    <property type="entry name" value="UDPG_MGDP_dh"/>
    <property type="match status" value="1"/>
</dbReference>
<dbReference type="STRING" id="555088.DealDRAFT_1939"/>
<dbReference type="Pfam" id="PF03721">
    <property type="entry name" value="UDPG_MGDP_dh_N"/>
    <property type="match status" value="1"/>
</dbReference>
<evidence type="ECO:0000256" key="8">
    <source>
        <dbReference type="PIRSR" id="PIRSR500134-1"/>
    </source>
</evidence>
<evidence type="ECO:0000259" key="11">
    <source>
        <dbReference type="SMART" id="SM00984"/>
    </source>
</evidence>
<dbReference type="InterPro" id="IPR036220">
    <property type="entry name" value="UDP-Glc/GDP-Man_DH_C_sf"/>
</dbReference>
<comment type="similarity">
    <text evidence="2 7">Belongs to the UDP-glucose/GDP-mannose dehydrogenase family.</text>
</comment>
<dbReference type="UniPathway" id="UPA00038">
    <property type="reaction ID" value="UER00491"/>
</dbReference>
<comment type="catalytic activity">
    <reaction evidence="6 7">
        <text>UDP-alpha-D-glucose + 2 NAD(+) + H2O = UDP-alpha-D-glucuronate + 2 NADH + 3 H(+)</text>
        <dbReference type="Rhea" id="RHEA:23596"/>
        <dbReference type="ChEBI" id="CHEBI:15377"/>
        <dbReference type="ChEBI" id="CHEBI:15378"/>
        <dbReference type="ChEBI" id="CHEBI:57540"/>
        <dbReference type="ChEBI" id="CHEBI:57945"/>
        <dbReference type="ChEBI" id="CHEBI:58052"/>
        <dbReference type="ChEBI" id="CHEBI:58885"/>
        <dbReference type="EC" id="1.1.1.22"/>
    </reaction>
</comment>
<dbReference type="EC" id="1.1.1.22" evidence="3 7"/>
<reference evidence="12 13" key="1">
    <citation type="submission" date="2009-02" db="EMBL/GenBank/DDBJ databases">
        <title>Sequencing of the draft genome and assembly of Dethiobacter alkaliphilus AHT 1.</title>
        <authorList>
            <consortium name="US DOE Joint Genome Institute (JGI-PGF)"/>
            <person name="Lucas S."/>
            <person name="Copeland A."/>
            <person name="Lapidus A."/>
            <person name="Glavina del Rio T."/>
            <person name="Dalin E."/>
            <person name="Tice H."/>
            <person name="Bruce D."/>
            <person name="Goodwin L."/>
            <person name="Pitluck S."/>
            <person name="Larimer F."/>
            <person name="Land M.L."/>
            <person name="Hauser L."/>
            <person name="Muyzer G."/>
        </authorList>
    </citation>
    <scope>NUCLEOTIDE SEQUENCE [LARGE SCALE GENOMIC DNA]</scope>
    <source>
        <strain evidence="12 13">AHT 1</strain>
    </source>
</reference>
<dbReference type="InterPro" id="IPR036291">
    <property type="entry name" value="NAD(P)-bd_dom_sf"/>
</dbReference>
<keyword evidence="5 7" id="KW-0520">NAD</keyword>
<dbReference type="GO" id="GO:0000271">
    <property type="term" value="P:polysaccharide biosynthetic process"/>
    <property type="evidence" value="ECO:0007669"/>
    <property type="project" value="InterPro"/>
</dbReference>
<dbReference type="EMBL" id="ACJM01000009">
    <property type="protein sequence ID" value="EEG77186.1"/>
    <property type="molecule type" value="Genomic_DNA"/>
</dbReference>
<dbReference type="Gene3D" id="1.20.5.100">
    <property type="entry name" value="Cytochrome c1, transmembrane anchor, C-terminal"/>
    <property type="match status" value="1"/>
</dbReference>
<dbReference type="GO" id="GO:0003979">
    <property type="term" value="F:UDP-glucose 6-dehydrogenase activity"/>
    <property type="evidence" value="ECO:0007669"/>
    <property type="project" value="UniProtKB-EC"/>
</dbReference>
<dbReference type="SUPFAM" id="SSF52413">
    <property type="entry name" value="UDP-glucose/GDP-mannose dehydrogenase C-terminal domain"/>
    <property type="match status" value="1"/>
</dbReference>
<keyword evidence="13" id="KW-1185">Reference proteome</keyword>
<feature type="binding site" evidence="9">
    <location>
        <position position="212"/>
    </location>
    <ligand>
        <name>substrate</name>
    </ligand>
</feature>
<dbReference type="SUPFAM" id="SSF48179">
    <property type="entry name" value="6-phosphogluconate dehydrogenase C-terminal domain-like"/>
    <property type="match status" value="1"/>
</dbReference>
<dbReference type="eggNOG" id="COG1004">
    <property type="taxonomic scope" value="Bacteria"/>
</dbReference>
<accession>C0GHI0</accession>
<feature type="binding site" evidence="10">
    <location>
        <position position="335"/>
    </location>
    <ligand>
        <name>NAD(+)</name>
        <dbReference type="ChEBI" id="CHEBI:57540"/>
    </ligand>
</feature>
<dbReference type="Gene3D" id="3.40.50.720">
    <property type="entry name" value="NAD(P)-binding Rossmann-like Domain"/>
    <property type="match status" value="2"/>
</dbReference>
<feature type="binding site" evidence="10">
    <location>
        <position position="95"/>
    </location>
    <ligand>
        <name>NAD(+)</name>
        <dbReference type="ChEBI" id="CHEBI:57540"/>
    </ligand>
</feature>
<dbReference type="PIRSF" id="PIRSF000124">
    <property type="entry name" value="UDPglc_GDPman_dh"/>
    <property type="match status" value="1"/>
</dbReference>
<dbReference type="AlphaFoldDB" id="C0GHI0"/>
<feature type="binding site" evidence="10">
    <location>
        <position position="45"/>
    </location>
    <ligand>
        <name>NAD(+)</name>
        <dbReference type="ChEBI" id="CHEBI:57540"/>
    </ligand>
</feature>
<feature type="active site" description="Nucleophile" evidence="8">
    <location>
        <position position="268"/>
    </location>
</feature>
<feature type="binding site" evidence="10">
    <location>
        <position position="130"/>
    </location>
    <ligand>
        <name>NAD(+)</name>
        <dbReference type="ChEBI" id="CHEBI:57540"/>
    </ligand>
</feature>
<comment type="caution">
    <text evidence="12">The sequence shown here is derived from an EMBL/GenBank/DDBJ whole genome shotgun (WGS) entry which is preliminary data.</text>
</comment>
<evidence type="ECO:0000256" key="5">
    <source>
        <dbReference type="ARBA" id="ARBA00023027"/>
    </source>
</evidence>
<evidence type="ECO:0000256" key="6">
    <source>
        <dbReference type="ARBA" id="ARBA00047473"/>
    </source>
</evidence>
<protein>
    <recommendedName>
        <fullName evidence="3 7">UDP-glucose 6-dehydrogenase</fullName>
        <ecNumber evidence="3 7">1.1.1.22</ecNumber>
    </recommendedName>
</protein>
<feature type="binding site" evidence="9">
    <location>
        <begin position="257"/>
        <end position="261"/>
    </location>
    <ligand>
        <name>substrate</name>
    </ligand>
</feature>
<dbReference type="GO" id="GO:0006065">
    <property type="term" value="P:UDP-glucuronate biosynthetic process"/>
    <property type="evidence" value="ECO:0007669"/>
    <property type="project" value="UniProtKB-UniPathway"/>
</dbReference>
<dbReference type="InterPro" id="IPR001732">
    <property type="entry name" value="UDP-Glc/GDP-Man_DH_N"/>
</dbReference>
<dbReference type="PIRSF" id="PIRSF500134">
    <property type="entry name" value="UDPglc_DH_bac"/>
    <property type="match status" value="1"/>
</dbReference>
<gene>
    <name evidence="12" type="ORF">DealDRAFT_1939</name>
</gene>
<evidence type="ECO:0000256" key="9">
    <source>
        <dbReference type="PIRSR" id="PIRSR500134-2"/>
    </source>
</evidence>
<evidence type="ECO:0000256" key="3">
    <source>
        <dbReference type="ARBA" id="ARBA00012954"/>
    </source>
</evidence>
<dbReference type="Proteomes" id="UP000006443">
    <property type="component" value="Unassembled WGS sequence"/>
</dbReference>
<feature type="binding site" evidence="9">
    <location>
        <position position="328"/>
    </location>
    <ligand>
        <name>substrate</name>
    </ligand>
</feature>
<evidence type="ECO:0000256" key="2">
    <source>
        <dbReference type="ARBA" id="ARBA00006601"/>
    </source>
</evidence>
<evidence type="ECO:0000256" key="1">
    <source>
        <dbReference type="ARBA" id="ARBA00004701"/>
    </source>
</evidence>
<sequence length="442" mass="47936">MKGESTLNNLVIGVVGGLGHIGLIQSACLASLGYKTIAYDIDKEKIAGVLNGKIPFEEVGLQELVRETVNDGTLTITAQIGDLEEAEIVFVCVGTPSLSNGEADLSQVYQAVEQLAKSRSRHCLAVIKSTVPVGTCAELTAILKELNLSEKVTIVSNPEFLREGSGVEDFWNPARIVVGSEIKEAGDKVAGLYAPDGVPVIITNWESSELIKLASNAFLSTKISFINEISILCEQVGADIRTISEGIGLDPRINPHFLAAGVGFSGPCLEKDLQSLINQFKKTNRKARILESVLEVNETQRHSVVEKLLAELGTLKDKNIAVLGMAFKEETDDVRQSHSLPIVKSLLLHGAMVTVTDPWVKSPEQAGLSEDVLPGVTWVDSPYDAAKDKDAILILTAWQEYRDLDLARIKQLMANPLIVDGRNLFNKEDLKAQKIKYLGVGI</sequence>
<dbReference type="OrthoDB" id="9803238at2"/>
<proteinExistence type="inferred from homology"/>
<dbReference type="SMART" id="SM00984">
    <property type="entry name" value="UDPG_MGDP_dh_C"/>
    <property type="match status" value="1"/>
</dbReference>
<evidence type="ECO:0000256" key="10">
    <source>
        <dbReference type="PIRSR" id="PIRSR500134-3"/>
    </source>
</evidence>
<feature type="domain" description="UDP-glucose/GDP-mannose dehydrogenase C-terminal" evidence="11">
    <location>
        <begin position="321"/>
        <end position="427"/>
    </location>
</feature>